<proteinExistence type="predicted"/>
<feature type="compositionally biased region" description="Polar residues" evidence="1">
    <location>
        <begin position="138"/>
        <end position="149"/>
    </location>
</feature>
<gene>
    <name evidence="2" type="ORF">E4Q23_22485</name>
</gene>
<comment type="caution">
    <text evidence="2">The sequence shown here is derived from an EMBL/GenBank/DDBJ whole genome shotgun (WGS) entry which is preliminary data.</text>
</comment>
<accession>A0ABX1U1A2</accession>
<feature type="region of interest" description="Disordered" evidence="1">
    <location>
        <begin position="99"/>
        <end position="174"/>
    </location>
</feature>
<evidence type="ECO:0000313" key="3">
    <source>
        <dbReference type="Proteomes" id="UP000749010"/>
    </source>
</evidence>
<keyword evidence="3" id="KW-1185">Reference proteome</keyword>
<dbReference type="EMBL" id="SPMY01000118">
    <property type="protein sequence ID" value="NMQ30282.1"/>
    <property type="molecule type" value="Genomic_DNA"/>
</dbReference>
<feature type="compositionally biased region" description="Basic residues" evidence="1">
    <location>
        <begin position="159"/>
        <end position="172"/>
    </location>
</feature>
<name>A0ABX1U1A2_9PROT</name>
<evidence type="ECO:0000313" key="2">
    <source>
        <dbReference type="EMBL" id="NMQ30282.1"/>
    </source>
</evidence>
<reference evidence="2 3" key="1">
    <citation type="submission" date="2019-03" db="EMBL/GenBank/DDBJ databases">
        <title>Metabolic reconstructions from genomes of highly enriched 'Candidatus Accumulibacter' and 'Candidatus Competibacter' bioreactor populations.</title>
        <authorList>
            <person name="Annavajhala M.K."/>
            <person name="Welles L."/>
            <person name="Abbas B."/>
            <person name="Sorokin D."/>
            <person name="Park H."/>
            <person name="Van Loosdrecht M."/>
            <person name="Chandran K."/>
        </authorList>
    </citation>
    <scope>NUCLEOTIDE SEQUENCE [LARGE SCALE GENOMIC DNA]</scope>
    <source>
        <strain evidence="2 3">SBR_S</strain>
    </source>
</reference>
<evidence type="ECO:0000256" key="1">
    <source>
        <dbReference type="SAM" id="MobiDB-lite"/>
    </source>
</evidence>
<dbReference type="Proteomes" id="UP000749010">
    <property type="component" value="Unassembled WGS sequence"/>
</dbReference>
<feature type="compositionally biased region" description="Basic and acidic residues" evidence="1">
    <location>
        <begin position="101"/>
        <end position="112"/>
    </location>
</feature>
<protein>
    <submittedName>
        <fullName evidence="2">Uncharacterized protein</fullName>
    </submittedName>
</protein>
<sequence>MNHPRSHANALHAKFPDKLILIAGDDDQHLEASQGINPGRSKAAEAAKAVGGCSLLGDCLRQAPAARLPPDGEIACANSLADNDHSTLDVCGLSRALSNDSAHETEEKRTLSHEYSAIENSQPIGLRGSSLESRDVETNSSRNPGTQSSPGGGWPDSHHRGRLDRREALRRKSGADGVFLRMDYRETLH</sequence>
<organism evidence="2 3">
    <name type="scientific">Candidatus Accumulibacter phosphatis</name>
    <dbReference type="NCBI Taxonomy" id="327160"/>
    <lineage>
        <taxon>Bacteria</taxon>
        <taxon>Pseudomonadati</taxon>
        <taxon>Pseudomonadota</taxon>
        <taxon>Betaproteobacteria</taxon>
        <taxon>Candidatus Accumulibacter</taxon>
    </lineage>
</organism>